<gene>
    <name evidence="1" type="ORF">UNIONJACK_40</name>
</gene>
<dbReference type="KEGG" id="vg:26625895"/>
<proteinExistence type="predicted"/>
<dbReference type="EMBL" id="KT004677">
    <property type="protein sequence ID" value="AKU42392.1"/>
    <property type="molecule type" value="Genomic_DNA"/>
</dbReference>
<accession>A0A0K1LIR2</accession>
<dbReference type="RefSeq" id="YP_009198812.1">
    <property type="nucleotide sequence ID" value="NC_028802.1"/>
</dbReference>
<evidence type="ECO:0000313" key="1">
    <source>
        <dbReference type="EMBL" id="AKU42392.1"/>
    </source>
</evidence>
<evidence type="ECO:0000313" key="2">
    <source>
        <dbReference type="Proteomes" id="UP000202614"/>
    </source>
</evidence>
<keyword evidence="2" id="KW-1185">Reference proteome</keyword>
<sequence>MNNLEIAEIIEKAHDEMVARGRTKGDLIDTETCKVCLLGAVGVAGIGEEELKRTHYDEFRNGGKLHPVVKEIVKDLPDSAVRAMYGVYAPYRSELSYSDLYDFNDNYAPSDAAVLDLFKTTAKRLKEAA</sequence>
<dbReference type="InterPro" id="IPR045677">
    <property type="entry name" value="DUF6197"/>
</dbReference>
<dbReference type="Pfam" id="PF19698">
    <property type="entry name" value="DUF6197"/>
    <property type="match status" value="1"/>
</dbReference>
<name>A0A0K1LIR2_9CAUD</name>
<organism evidence="1 2">
    <name type="scientific">Mycobacterium phage UnionJack</name>
    <dbReference type="NCBI Taxonomy" id="1673876"/>
    <lineage>
        <taxon>Viruses</taxon>
        <taxon>Duplodnaviria</taxon>
        <taxon>Heunggongvirae</taxon>
        <taxon>Uroviricota</taxon>
        <taxon>Caudoviricetes</taxon>
        <taxon>Benedictvirus</taxon>
        <taxon>Benedictvirus unionjack</taxon>
    </lineage>
</organism>
<dbReference type="Proteomes" id="UP000202614">
    <property type="component" value="Segment"/>
</dbReference>
<protein>
    <submittedName>
        <fullName evidence="1">Uncharacterized protein</fullName>
    </submittedName>
</protein>
<reference evidence="1 2" key="1">
    <citation type="submission" date="2015-06" db="EMBL/GenBank/DDBJ databases">
        <authorList>
            <person name="Alford R.F."/>
            <person name="Ferguson J.R."/>
            <person name="Griffin W.B."/>
            <person name="Guertin S.W."/>
            <person name="Mascioli J.B."/>
            <person name="Mishra N."/>
            <person name="Munoz M.J."/>
            <person name="Parrella L.E."/>
            <person name="Poss L.M."/>
            <person name="Ranjan D."/>
            <person name="Sack Q.V."/>
            <person name="Sentis A.J."/>
            <person name="Sopp T.K."/>
            <person name="Thomas A."/>
            <person name="Wienbar S.R."/>
            <person name="Woolford M."/>
            <person name="Forsyth K.S."/>
            <person name="Chandra V.M."/>
            <person name="Braun M.A."/>
            <person name="Jarvik J."/>
            <person name="Lopez A.J."/>
            <person name="Bradley K.W."/>
            <person name="Asai D.J."/>
            <person name="Bowman C.A."/>
            <person name="Russell D.A."/>
            <person name="Pope W.H."/>
            <person name="Jacobs-Sera D."/>
            <person name="Hendrix R.W."/>
            <person name="Hatfull G.F."/>
        </authorList>
    </citation>
    <scope>NUCLEOTIDE SEQUENCE [LARGE SCALE GENOMIC DNA]</scope>
</reference>
<dbReference type="GeneID" id="26625895"/>
<dbReference type="OrthoDB" id="17092at10239"/>